<dbReference type="Pfam" id="PF03853">
    <property type="entry name" value="YjeF_N"/>
    <property type="match status" value="1"/>
</dbReference>
<dbReference type="GO" id="GO:0052856">
    <property type="term" value="F:NAD(P)HX epimerase activity"/>
    <property type="evidence" value="ECO:0007669"/>
    <property type="project" value="UniProtKB-EC"/>
</dbReference>
<name>A0A8W8HKP1_MAGGI</name>
<dbReference type="InterPro" id="IPR004443">
    <property type="entry name" value="YjeF_N_dom"/>
</dbReference>
<evidence type="ECO:0000256" key="7">
    <source>
        <dbReference type="ARBA" id="ARBA00022958"/>
    </source>
</evidence>
<keyword evidence="9" id="KW-0413">Isomerase</keyword>
<reference evidence="11" key="1">
    <citation type="submission" date="2022-08" db="UniProtKB">
        <authorList>
            <consortium name="EnsemblMetazoa"/>
        </authorList>
    </citation>
    <scope>IDENTIFICATION</scope>
    <source>
        <strain evidence="11">05x7-T-G4-1.051#20</strain>
    </source>
</reference>
<dbReference type="AlphaFoldDB" id="A0A8W8HKP1"/>
<evidence type="ECO:0000256" key="2">
    <source>
        <dbReference type="ARBA" id="ARBA00000909"/>
    </source>
</evidence>
<protein>
    <recommendedName>
        <fullName evidence="3">NAD(P)H-hydrate epimerase</fullName>
        <ecNumber evidence="3">5.1.99.6</ecNumber>
    </recommendedName>
</protein>
<evidence type="ECO:0000259" key="10">
    <source>
        <dbReference type="PROSITE" id="PS51385"/>
    </source>
</evidence>
<dbReference type="Gene3D" id="3.40.50.10260">
    <property type="entry name" value="YjeF N-terminal domain"/>
    <property type="match status" value="1"/>
</dbReference>
<dbReference type="GO" id="GO:0005739">
    <property type="term" value="C:mitochondrion"/>
    <property type="evidence" value="ECO:0007669"/>
    <property type="project" value="TreeGrafter"/>
</dbReference>
<dbReference type="InterPro" id="IPR036652">
    <property type="entry name" value="YjeF_N_dom_sf"/>
</dbReference>
<keyword evidence="12" id="KW-1185">Reference proteome</keyword>
<feature type="domain" description="YjeF N-terminal" evidence="10">
    <location>
        <begin position="42"/>
        <end position="253"/>
    </location>
</feature>
<keyword evidence="4" id="KW-0479">Metal-binding</keyword>
<evidence type="ECO:0000256" key="3">
    <source>
        <dbReference type="ARBA" id="ARBA00012228"/>
    </source>
</evidence>
<proteinExistence type="predicted"/>
<dbReference type="InterPro" id="IPR032976">
    <property type="entry name" value="YJEFN_prot_NAXE-like"/>
</dbReference>
<evidence type="ECO:0000256" key="5">
    <source>
        <dbReference type="ARBA" id="ARBA00022741"/>
    </source>
</evidence>
<evidence type="ECO:0000256" key="9">
    <source>
        <dbReference type="ARBA" id="ARBA00023235"/>
    </source>
</evidence>
<dbReference type="SUPFAM" id="SSF64153">
    <property type="entry name" value="YjeF N-terminal domain-like"/>
    <property type="match status" value="1"/>
</dbReference>
<comment type="catalytic activity">
    <reaction evidence="1">
        <text>(6R)-NADHX = (6S)-NADHX</text>
        <dbReference type="Rhea" id="RHEA:32215"/>
        <dbReference type="ChEBI" id="CHEBI:64074"/>
        <dbReference type="ChEBI" id="CHEBI:64075"/>
        <dbReference type="EC" id="5.1.99.6"/>
    </reaction>
</comment>
<dbReference type="Proteomes" id="UP000005408">
    <property type="component" value="Unassembled WGS sequence"/>
</dbReference>
<keyword evidence="5" id="KW-0547">Nucleotide-binding</keyword>
<evidence type="ECO:0000313" key="11">
    <source>
        <dbReference type="EnsemblMetazoa" id="G10030.8:cds"/>
    </source>
</evidence>
<keyword evidence="8" id="KW-0520">NAD</keyword>
<dbReference type="GO" id="GO:0046872">
    <property type="term" value="F:metal ion binding"/>
    <property type="evidence" value="ECO:0007669"/>
    <property type="project" value="UniProtKB-KW"/>
</dbReference>
<dbReference type="OMA" id="GPETEHK"/>
<dbReference type="GO" id="GO:0000166">
    <property type="term" value="F:nucleotide binding"/>
    <property type="evidence" value="ECO:0007669"/>
    <property type="project" value="UniProtKB-KW"/>
</dbReference>
<evidence type="ECO:0000256" key="1">
    <source>
        <dbReference type="ARBA" id="ARBA00000013"/>
    </source>
</evidence>
<evidence type="ECO:0000313" key="12">
    <source>
        <dbReference type="Proteomes" id="UP000005408"/>
    </source>
</evidence>
<comment type="catalytic activity">
    <reaction evidence="2">
        <text>(6R)-NADPHX = (6S)-NADPHX</text>
        <dbReference type="Rhea" id="RHEA:32227"/>
        <dbReference type="ChEBI" id="CHEBI:64076"/>
        <dbReference type="ChEBI" id="CHEBI:64077"/>
        <dbReference type="EC" id="5.1.99.6"/>
    </reaction>
</comment>
<accession>A0A8W8HKP1</accession>
<evidence type="ECO:0000256" key="8">
    <source>
        <dbReference type="ARBA" id="ARBA00023027"/>
    </source>
</evidence>
<dbReference type="EC" id="5.1.99.6" evidence="3"/>
<sequence length="281" mass="31371">MDRISVNRFSFRRKGSHKKNKEENAEPEFNFSTLSYISQDEAEKMNEELLSEYAFNEVQLLELAGYSSAVATAKCYPVEKMTRDNGAILVCCGPGYNGGVGLVCARHLKLFGYRPTVFYPVKSNMASICDSLSRQCESLDLPFLSYFPSESHLIQDSYNLVVDALFGFRFKPPVKDTFASVIETLKKVEIPICSVDVPSGWGAESASPDGLQPELLISIAAPKRCAKLFQGKFHYLGGRFVPRTLEQKFDLKLPPYPGTDCVVELKTQKSTEDEKPDDTGE</sequence>
<dbReference type="EnsemblMetazoa" id="G10030.8">
    <property type="protein sequence ID" value="G10030.8:cds"/>
    <property type="gene ID" value="G10030"/>
</dbReference>
<evidence type="ECO:0000256" key="4">
    <source>
        <dbReference type="ARBA" id="ARBA00022723"/>
    </source>
</evidence>
<organism evidence="11 12">
    <name type="scientific">Magallana gigas</name>
    <name type="common">Pacific oyster</name>
    <name type="synonym">Crassostrea gigas</name>
    <dbReference type="NCBI Taxonomy" id="29159"/>
    <lineage>
        <taxon>Eukaryota</taxon>
        <taxon>Metazoa</taxon>
        <taxon>Spiralia</taxon>
        <taxon>Lophotrochozoa</taxon>
        <taxon>Mollusca</taxon>
        <taxon>Bivalvia</taxon>
        <taxon>Autobranchia</taxon>
        <taxon>Pteriomorphia</taxon>
        <taxon>Ostreida</taxon>
        <taxon>Ostreoidea</taxon>
        <taxon>Ostreidae</taxon>
        <taxon>Magallana</taxon>
    </lineage>
</organism>
<keyword evidence="7" id="KW-0630">Potassium</keyword>
<dbReference type="NCBIfam" id="TIGR00197">
    <property type="entry name" value="yjeF_nterm"/>
    <property type="match status" value="1"/>
</dbReference>
<dbReference type="PANTHER" id="PTHR13232:SF10">
    <property type="entry name" value="NAD(P)H-HYDRATE EPIMERASE"/>
    <property type="match status" value="1"/>
</dbReference>
<evidence type="ECO:0000256" key="6">
    <source>
        <dbReference type="ARBA" id="ARBA00022857"/>
    </source>
</evidence>
<dbReference type="OrthoDB" id="10064708at2759"/>
<dbReference type="PROSITE" id="PS51385">
    <property type="entry name" value="YJEF_N"/>
    <property type="match status" value="1"/>
</dbReference>
<dbReference type="PANTHER" id="PTHR13232">
    <property type="entry name" value="NAD(P)H-HYDRATE EPIMERASE"/>
    <property type="match status" value="1"/>
</dbReference>
<keyword evidence="6" id="KW-0521">NADP</keyword>